<comment type="caution">
    <text evidence="1">The sequence shown here is derived from an EMBL/GenBank/DDBJ whole genome shotgun (WGS) entry which is preliminary data.</text>
</comment>
<proteinExistence type="predicted"/>
<dbReference type="Proteomes" id="UP000789702">
    <property type="component" value="Unassembled WGS sequence"/>
</dbReference>
<name>A0ACA9KEU9_9GLOM</name>
<reference evidence="1" key="1">
    <citation type="submission" date="2021-06" db="EMBL/GenBank/DDBJ databases">
        <authorList>
            <person name="Kallberg Y."/>
            <person name="Tangrot J."/>
            <person name="Rosling A."/>
        </authorList>
    </citation>
    <scope>NUCLEOTIDE SEQUENCE</scope>
    <source>
        <strain evidence="1">IL203A</strain>
    </source>
</reference>
<keyword evidence="2" id="KW-1185">Reference proteome</keyword>
<accession>A0ACA9KEU9</accession>
<gene>
    <name evidence="1" type="ORF">DHETER_LOCUS1665</name>
</gene>
<sequence>MQALIIVYLRAHHFITFQLPGHFCTIGTINPEPCSLAICPAGSIKQNKYFVILIVFVLIVVIIGLFYGKERLIEKKKAEYDDILKRLAEQDKANLLRERTSKSIEITVEFKDLILRLRNGKTPLNGISGIFQPGRTCAIMGPSGSGKSTLISVLAGKIHETEGDLIVNGKKGSLEKYRKLVGFVPQEDIMIRKLTVRENLVHSALMRLPSSMTEADKKYKAMEVIKFLKLDHVINDEIGDEEKRGISGGERKRVNIGMELVAEPSILFLDEPTSGLDSWQSSIHHLKKFLKQEYIMKQAFKDGFARRSTIINKLSVQDRFINILDDCRVYIVDVILEIYLFLKSVFRSLFCLNDEIRNTPNIIYAFILLLGRAFAQAYRRPSQFLFDQILHLVCGIFVSLAISNSEYIGKPPKQICQYTPFVMMNSCTNSSDFIQNVGTFVALGVTFAGISAGCSTFGYEIVVYWRDASAGMSTIPYFVAKIVADIPRIIIAALMFSLSLIIFYPFQAQFSEVYGIVLFTYISAWMMGYFISIVVPKEKFGLVTTGFALSWGLVFSGGSPQLQDVENDDGYKPLRWLWDISTPRWTVEALYLKELAPRIWTEIKDEKLRFTYSFDDYSACLNYIFRIALGSLEFVLGMGSVTTISRSRYLADRLKL</sequence>
<evidence type="ECO:0000313" key="1">
    <source>
        <dbReference type="EMBL" id="CAG8469923.1"/>
    </source>
</evidence>
<organism evidence="1 2">
    <name type="scientific">Dentiscutata heterogama</name>
    <dbReference type="NCBI Taxonomy" id="1316150"/>
    <lineage>
        <taxon>Eukaryota</taxon>
        <taxon>Fungi</taxon>
        <taxon>Fungi incertae sedis</taxon>
        <taxon>Mucoromycota</taxon>
        <taxon>Glomeromycotina</taxon>
        <taxon>Glomeromycetes</taxon>
        <taxon>Diversisporales</taxon>
        <taxon>Gigasporaceae</taxon>
        <taxon>Dentiscutata</taxon>
    </lineage>
</organism>
<protein>
    <submittedName>
        <fullName evidence="1">16380_t:CDS:1</fullName>
    </submittedName>
</protein>
<evidence type="ECO:0000313" key="2">
    <source>
        <dbReference type="Proteomes" id="UP000789702"/>
    </source>
</evidence>
<dbReference type="EMBL" id="CAJVPU010001056">
    <property type="protein sequence ID" value="CAG8469923.1"/>
    <property type="molecule type" value="Genomic_DNA"/>
</dbReference>